<gene>
    <name evidence="2" type="ORF">D9757_011205</name>
</gene>
<dbReference type="SUPFAM" id="SSF53098">
    <property type="entry name" value="Ribonuclease H-like"/>
    <property type="match status" value="1"/>
</dbReference>
<dbReference type="OrthoDB" id="3270175at2759"/>
<comment type="caution">
    <text evidence="2">The sequence shown here is derived from an EMBL/GenBank/DDBJ whole genome shotgun (WGS) entry which is preliminary data.</text>
</comment>
<protein>
    <recommendedName>
        <fullName evidence="1">HAT C-terminal dimerisation domain-containing protein</fullName>
    </recommendedName>
</protein>
<dbReference type="Pfam" id="PF05699">
    <property type="entry name" value="Dimer_Tnp_hAT"/>
    <property type="match status" value="1"/>
</dbReference>
<organism evidence="2 3">
    <name type="scientific">Collybiopsis confluens</name>
    <dbReference type="NCBI Taxonomy" id="2823264"/>
    <lineage>
        <taxon>Eukaryota</taxon>
        <taxon>Fungi</taxon>
        <taxon>Dikarya</taxon>
        <taxon>Basidiomycota</taxon>
        <taxon>Agaricomycotina</taxon>
        <taxon>Agaricomycetes</taxon>
        <taxon>Agaricomycetidae</taxon>
        <taxon>Agaricales</taxon>
        <taxon>Marasmiineae</taxon>
        <taxon>Omphalotaceae</taxon>
        <taxon>Collybiopsis</taxon>
    </lineage>
</organism>
<keyword evidence="3" id="KW-1185">Reference proteome</keyword>
<dbReference type="AlphaFoldDB" id="A0A8H5H366"/>
<dbReference type="EMBL" id="JAACJN010000094">
    <property type="protein sequence ID" value="KAF5375794.1"/>
    <property type="molecule type" value="Genomic_DNA"/>
</dbReference>
<dbReference type="GO" id="GO:0046983">
    <property type="term" value="F:protein dimerization activity"/>
    <property type="evidence" value="ECO:0007669"/>
    <property type="project" value="InterPro"/>
</dbReference>
<dbReference type="Proteomes" id="UP000518752">
    <property type="component" value="Unassembled WGS sequence"/>
</dbReference>
<sequence>MQPKMQLQLGVVGRVLSDNFLDSKVCLSRYYCLVGLNQYEYPILSYMARDYLAVPGSAAAVERTFSGAGLTDVERRARIGDELFGELQELKEAYKDGRMSARDEAWLHVEPTFD</sequence>
<dbReference type="InterPro" id="IPR008906">
    <property type="entry name" value="HATC_C_dom"/>
</dbReference>
<feature type="domain" description="HAT C-terminal dimerisation" evidence="1">
    <location>
        <begin position="37"/>
        <end position="82"/>
    </location>
</feature>
<dbReference type="InterPro" id="IPR012337">
    <property type="entry name" value="RNaseH-like_sf"/>
</dbReference>
<evidence type="ECO:0000313" key="3">
    <source>
        <dbReference type="Proteomes" id="UP000518752"/>
    </source>
</evidence>
<evidence type="ECO:0000259" key="1">
    <source>
        <dbReference type="Pfam" id="PF05699"/>
    </source>
</evidence>
<proteinExistence type="predicted"/>
<evidence type="ECO:0000313" key="2">
    <source>
        <dbReference type="EMBL" id="KAF5375794.1"/>
    </source>
</evidence>
<name>A0A8H5H366_9AGAR</name>
<reference evidence="2 3" key="1">
    <citation type="journal article" date="2020" name="ISME J.">
        <title>Uncovering the hidden diversity of litter-decomposition mechanisms in mushroom-forming fungi.</title>
        <authorList>
            <person name="Floudas D."/>
            <person name="Bentzer J."/>
            <person name="Ahren D."/>
            <person name="Johansson T."/>
            <person name="Persson P."/>
            <person name="Tunlid A."/>
        </authorList>
    </citation>
    <scope>NUCLEOTIDE SEQUENCE [LARGE SCALE GENOMIC DNA]</scope>
    <source>
        <strain evidence="2 3">CBS 406.79</strain>
    </source>
</reference>
<accession>A0A8H5H366</accession>